<accession>A0A9P6DL98</accession>
<gene>
    <name evidence="1" type="ORF">BS47DRAFT_1400176</name>
</gene>
<name>A0A9P6DL98_9AGAM</name>
<keyword evidence="2" id="KW-1185">Reference proteome</keyword>
<dbReference type="AlphaFoldDB" id="A0A9P6DL98"/>
<organism evidence="1 2">
    <name type="scientific">Hydnum rufescens UP504</name>
    <dbReference type="NCBI Taxonomy" id="1448309"/>
    <lineage>
        <taxon>Eukaryota</taxon>
        <taxon>Fungi</taxon>
        <taxon>Dikarya</taxon>
        <taxon>Basidiomycota</taxon>
        <taxon>Agaricomycotina</taxon>
        <taxon>Agaricomycetes</taxon>
        <taxon>Cantharellales</taxon>
        <taxon>Hydnaceae</taxon>
        <taxon>Hydnum</taxon>
    </lineage>
</organism>
<dbReference type="EMBL" id="MU129141">
    <property type="protein sequence ID" value="KAF9505672.1"/>
    <property type="molecule type" value="Genomic_DNA"/>
</dbReference>
<evidence type="ECO:0000313" key="1">
    <source>
        <dbReference type="EMBL" id="KAF9505672.1"/>
    </source>
</evidence>
<reference evidence="1" key="1">
    <citation type="journal article" date="2020" name="Nat. Commun.">
        <title>Large-scale genome sequencing of mycorrhizal fungi provides insights into the early evolution of symbiotic traits.</title>
        <authorList>
            <person name="Miyauchi S."/>
            <person name="Kiss E."/>
            <person name="Kuo A."/>
            <person name="Drula E."/>
            <person name="Kohler A."/>
            <person name="Sanchez-Garcia M."/>
            <person name="Morin E."/>
            <person name="Andreopoulos B."/>
            <person name="Barry K.W."/>
            <person name="Bonito G."/>
            <person name="Buee M."/>
            <person name="Carver A."/>
            <person name="Chen C."/>
            <person name="Cichocki N."/>
            <person name="Clum A."/>
            <person name="Culley D."/>
            <person name="Crous P.W."/>
            <person name="Fauchery L."/>
            <person name="Girlanda M."/>
            <person name="Hayes R.D."/>
            <person name="Keri Z."/>
            <person name="LaButti K."/>
            <person name="Lipzen A."/>
            <person name="Lombard V."/>
            <person name="Magnuson J."/>
            <person name="Maillard F."/>
            <person name="Murat C."/>
            <person name="Nolan M."/>
            <person name="Ohm R.A."/>
            <person name="Pangilinan J."/>
            <person name="Pereira M.F."/>
            <person name="Perotto S."/>
            <person name="Peter M."/>
            <person name="Pfister S."/>
            <person name="Riley R."/>
            <person name="Sitrit Y."/>
            <person name="Stielow J.B."/>
            <person name="Szollosi G."/>
            <person name="Zifcakova L."/>
            <person name="Stursova M."/>
            <person name="Spatafora J.W."/>
            <person name="Tedersoo L."/>
            <person name="Vaario L.M."/>
            <person name="Yamada A."/>
            <person name="Yan M."/>
            <person name="Wang P."/>
            <person name="Xu J."/>
            <person name="Bruns T."/>
            <person name="Baldrian P."/>
            <person name="Vilgalys R."/>
            <person name="Dunand C."/>
            <person name="Henrissat B."/>
            <person name="Grigoriev I.V."/>
            <person name="Hibbett D."/>
            <person name="Nagy L.G."/>
            <person name="Martin F.M."/>
        </authorList>
    </citation>
    <scope>NUCLEOTIDE SEQUENCE</scope>
    <source>
        <strain evidence="1">UP504</strain>
    </source>
</reference>
<sequence>MYNAEYNIQQPGQECTTVHWNVLHPKTWKSDDLGRSAFSARRYLSQNIWFQKARQATDGDGTEAMRGAAMRGKSQNEPGIALKKSSRKMIKHSVLKNRTNLLPDAGRSACVLHDLDSPSSAEQQLNPGRMSVILRNLEEIICTVGAEGRHADAISDEEVKKRLLAISLAIESADSVRSYRSVETRYRCSSVHRTLRQDEGGIRGERAHRAYSPSYGLQLRGQSAGGVRGLGFT</sequence>
<proteinExistence type="predicted"/>
<dbReference type="Proteomes" id="UP000886523">
    <property type="component" value="Unassembled WGS sequence"/>
</dbReference>
<comment type="caution">
    <text evidence="1">The sequence shown here is derived from an EMBL/GenBank/DDBJ whole genome shotgun (WGS) entry which is preliminary data.</text>
</comment>
<protein>
    <submittedName>
        <fullName evidence="1">Uncharacterized protein</fullName>
    </submittedName>
</protein>
<evidence type="ECO:0000313" key="2">
    <source>
        <dbReference type="Proteomes" id="UP000886523"/>
    </source>
</evidence>